<reference evidence="1 2" key="1">
    <citation type="submission" date="2023-12" db="EMBL/GenBank/DDBJ databases">
        <title>Streptomyces sp. V4-01.</title>
        <authorList>
            <person name="Somphong A."/>
            <person name="Phongsopitanun W."/>
        </authorList>
    </citation>
    <scope>NUCLEOTIDE SEQUENCE [LARGE SCALE GENOMIC DNA]</scope>
    <source>
        <strain evidence="1 2">V4-01</strain>
    </source>
</reference>
<dbReference type="EMBL" id="JAZEWV010000089">
    <property type="protein sequence ID" value="MEE4547032.1"/>
    <property type="molecule type" value="Genomic_DNA"/>
</dbReference>
<name>A0ABU7PP74_9ACTN</name>
<sequence>LLLHELPHLQREPPMNFRFLARRRPTPADVAANLTATRPILPPVVTAPAVAVPAPPVTVADPRATYRVHFDGSVPDLIAHKVTRRELAAAAVGHVRPYARATHAVIDAQMPFILVRADDSTVARATFEVLPTGGGQR</sequence>
<dbReference type="RefSeq" id="WP_330801031.1">
    <property type="nucleotide sequence ID" value="NZ_JAZEWV010000089.1"/>
</dbReference>
<organism evidence="1 2">
    <name type="scientific">Actinacidiphila polyblastidii</name>
    <dbReference type="NCBI Taxonomy" id="3110430"/>
    <lineage>
        <taxon>Bacteria</taxon>
        <taxon>Bacillati</taxon>
        <taxon>Actinomycetota</taxon>
        <taxon>Actinomycetes</taxon>
        <taxon>Kitasatosporales</taxon>
        <taxon>Streptomycetaceae</taxon>
        <taxon>Actinacidiphila</taxon>
    </lineage>
</organism>
<feature type="non-terminal residue" evidence="1">
    <location>
        <position position="1"/>
    </location>
</feature>
<accession>A0ABU7PP74</accession>
<dbReference type="Proteomes" id="UP001344658">
    <property type="component" value="Unassembled WGS sequence"/>
</dbReference>
<keyword evidence="2" id="KW-1185">Reference proteome</keyword>
<gene>
    <name evidence="1" type="ORF">V2S66_34350</name>
</gene>
<proteinExistence type="predicted"/>
<evidence type="ECO:0000313" key="1">
    <source>
        <dbReference type="EMBL" id="MEE4547032.1"/>
    </source>
</evidence>
<comment type="caution">
    <text evidence="1">The sequence shown here is derived from an EMBL/GenBank/DDBJ whole genome shotgun (WGS) entry which is preliminary data.</text>
</comment>
<protein>
    <submittedName>
        <fullName evidence="1">Uncharacterized protein</fullName>
    </submittedName>
</protein>
<evidence type="ECO:0000313" key="2">
    <source>
        <dbReference type="Proteomes" id="UP001344658"/>
    </source>
</evidence>